<dbReference type="AlphaFoldDB" id="A0A9K3JE80"/>
<keyword evidence="2" id="KW-1185">Reference proteome</keyword>
<comment type="caution">
    <text evidence="1">The sequence shown here is derived from an EMBL/GenBank/DDBJ whole genome shotgun (WGS) entry which is preliminary data.</text>
</comment>
<accession>A0A9K3JE80</accession>
<dbReference type="InterPro" id="IPR038765">
    <property type="entry name" value="Papain-like_cys_pep_sf"/>
</dbReference>
<gene>
    <name evidence="1" type="ORF">HanXRQr2_Chr03g0103441</name>
</gene>
<name>A0A9K3JE80_HELAN</name>
<evidence type="ECO:0000313" key="1">
    <source>
        <dbReference type="EMBL" id="KAF5813838.1"/>
    </source>
</evidence>
<organism evidence="1 2">
    <name type="scientific">Helianthus annuus</name>
    <name type="common">Common sunflower</name>
    <dbReference type="NCBI Taxonomy" id="4232"/>
    <lineage>
        <taxon>Eukaryota</taxon>
        <taxon>Viridiplantae</taxon>
        <taxon>Streptophyta</taxon>
        <taxon>Embryophyta</taxon>
        <taxon>Tracheophyta</taxon>
        <taxon>Spermatophyta</taxon>
        <taxon>Magnoliopsida</taxon>
        <taxon>eudicotyledons</taxon>
        <taxon>Gunneridae</taxon>
        <taxon>Pentapetalae</taxon>
        <taxon>asterids</taxon>
        <taxon>campanulids</taxon>
        <taxon>Asterales</taxon>
        <taxon>Asteraceae</taxon>
        <taxon>Asteroideae</taxon>
        <taxon>Heliantheae alliance</taxon>
        <taxon>Heliantheae</taxon>
        <taxon>Helianthus</taxon>
    </lineage>
</organism>
<evidence type="ECO:0000313" key="2">
    <source>
        <dbReference type="Proteomes" id="UP000215914"/>
    </source>
</evidence>
<sequence length="265" mass="30194">MPRRYVMFEDRFGARAEAIPLQSLEIGSNVAGSVVDAWAHVLNGDPNFSLPGMPRRLFCVHTAVVEWMLSLETDPAGSRVSAFECGLKTSLAGRHHLVDLRAFDMVFVPMLEGDHYYLVVFDLEDERIYLIDHLGDRGPGALLRDDETYIMKSTPFKVKEFFVDYVKLVNHPKATAMQTSLIMRDDLPWSTTHRIAAPFVESGIFAMRHMQQFVGSRRNFFCGFSVHGARKKVQCNYLQKRYAAEILLSLVNKYGAVIRRRLAFV</sequence>
<dbReference type="Gramene" id="mRNA:HanXRQr2_Chr03g0103441">
    <property type="protein sequence ID" value="mRNA:HanXRQr2_Chr03g0103441"/>
    <property type="gene ID" value="HanXRQr2_Chr03g0103441"/>
</dbReference>
<reference evidence="1" key="2">
    <citation type="submission" date="2020-06" db="EMBL/GenBank/DDBJ databases">
        <title>Helianthus annuus Genome sequencing and assembly Release 2.</title>
        <authorList>
            <person name="Gouzy J."/>
            <person name="Langlade N."/>
            <person name="Munos S."/>
        </authorList>
    </citation>
    <scope>NUCLEOTIDE SEQUENCE</scope>
    <source>
        <tissue evidence="1">Leaves</tissue>
    </source>
</reference>
<proteinExistence type="predicted"/>
<dbReference type="Proteomes" id="UP000215914">
    <property type="component" value="Unassembled WGS sequence"/>
</dbReference>
<reference evidence="1" key="1">
    <citation type="journal article" date="2017" name="Nature">
        <title>The sunflower genome provides insights into oil metabolism, flowering and Asterid evolution.</title>
        <authorList>
            <person name="Badouin H."/>
            <person name="Gouzy J."/>
            <person name="Grassa C.J."/>
            <person name="Murat F."/>
            <person name="Staton S.E."/>
            <person name="Cottret L."/>
            <person name="Lelandais-Briere C."/>
            <person name="Owens G.L."/>
            <person name="Carrere S."/>
            <person name="Mayjonade B."/>
            <person name="Legrand L."/>
            <person name="Gill N."/>
            <person name="Kane N.C."/>
            <person name="Bowers J.E."/>
            <person name="Hubner S."/>
            <person name="Bellec A."/>
            <person name="Berard A."/>
            <person name="Berges H."/>
            <person name="Blanchet N."/>
            <person name="Boniface M.C."/>
            <person name="Brunel D."/>
            <person name="Catrice O."/>
            <person name="Chaidir N."/>
            <person name="Claudel C."/>
            <person name="Donnadieu C."/>
            <person name="Faraut T."/>
            <person name="Fievet G."/>
            <person name="Helmstetter N."/>
            <person name="King M."/>
            <person name="Knapp S.J."/>
            <person name="Lai Z."/>
            <person name="Le Paslier M.C."/>
            <person name="Lippi Y."/>
            <person name="Lorenzon L."/>
            <person name="Mandel J.R."/>
            <person name="Marage G."/>
            <person name="Marchand G."/>
            <person name="Marquand E."/>
            <person name="Bret-Mestries E."/>
            <person name="Morien E."/>
            <person name="Nambeesan S."/>
            <person name="Nguyen T."/>
            <person name="Pegot-Espagnet P."/>
            <person name="Pouilly N."/>
            <person name="Raftis F."/>
            <person name="Sallet E."/>
            <person name="Schiex T."/>
            <person name="Thomas J."/>
            <person name="Vandecasteele C."/>
            <person name="Vares D."/>
            <person name="Vear F."/>
            <person name="Vautrin S."/>
            <person name="Crespi M."/>
            <person name="Mangin B."/>
            <person name="Burke J.M."/>
            <person name="Salse J."/>
            <person name="Munos S."/>
            <person name="Vincourt P."/>
            <person name="Rieseberg L.H."/>
            <person name="Langlade N.B."/>
        </authorList>
    </citation>
    <scope>NUCLEOTIDE SEQUENCE</scope>
    <source>
        <tissue evidence="1">Leaves</tissue>
    </source>
</reference>
<dbReference type="EMBL" id="MNCJ02000318">
    <property type="protein sequence ID" value="KAF5813838.1"/>
    <property type="molecule type" value="Genomic_DNA"/>
</dbReference>
<dbReference type="SUPFAM" id="SSF54001">
    <property type="entry name" value="Cysteine proteinases"/>
    <property type="match status" value="1"/>
</dbReference>
<protein>
    <submittedName>
        <fullName evidence="1">Papain-like cysteine peptidase superfamily</fullName>
    </submittedName>
</protein>
<dbReference type="Gene3D" id="3.40.395.10">
    <property type="entry name" value="Adenoviral Proteinase, Chain A"/>
    <property type="match status" value="1"/>
</dbReference>